<organism evidence="5 6">
    <name type="scientific">Homarus americanus</name>
    <name type="common">American lobster</name>
    <dbReference type="NCBI Taxonomy" id="6706"/>
    <lineage>
        <taxon>Eukaryota</taxon>
        <taxon>Metazoa</taxon>
        <taxon>Ecdysozoa</taxon>
        <taxon>Arthropoda</taxon>
        <taxon>Crustacea</taxon>
        <taxon>Multicrustacea</taxon>
        <taxon>Malacostraca</taxon>
        <taxon>Eumalacostraca</taxon>
        <taxon>Eucarida</taxon>
        <taxon>Decapoda</taxon>
        <taxon>Pleocyemata</taxon>
        <taxon>Astacidea</taxon>
        <taxon>Nephropoidea</taxon>
        <taxon>Nephropidae</taxon>
        <taxon>Homarus</taxon>
    </lineage>
</organism>
<feature type="compositionally biased region" description="Pro residues" evidence="3">
    <location>
        <begin position="338"/>
        <end position="351"/>
    </location>
</feature>
<dbReference type="Pfam" id="PF00094">
    <property type="entry name" value="VWD"/>
    <property type="match status" value="1"/>
</dbReference>
<feature type="domain" description="VWFD" evidence="4">
    <location>
        <begin position="19"/>
        <end position="210"/>
    </location>
</feature>
<dbReference type="Proteomes" id="UP000747542">
    <property type="component" value="Unassembled WGS sequence"/>
</dbReference>
<dbReference type="PROSITE" id="PS51233">
    <property type="entry name" value="VWFD"/>
    <property type="match status" value="1"/>
</dbReference>
<dbReference type="AlphaFoldDB" id="A0A8J5K6L3"/>
<keyword evidence="2" id="KW-0325">Glycoprotein</keyword>
<accession>A0A8J5K6L3</accession>
<reference evidence="5" key="1">
    <citation type="journal article" date="2021" name="Sci. Adv.">
        <title>The American lobster genome reveals insights on longevity, neural, and immune adaptations.</title>
        <authorList>
            <person name="Polinski J.M."/>
            <person name="Zimin A.V."/>
            <person name="Clark K.F."/>
            <person name="Kohn A.B."/>
            <person name="Sadowski N."/>
            <person name="Timp W."/>
            <person name="Ptitsyn A."/>
            <person name="Khanna P."/>
            <person name="Romanova D.Y."/>
            <person name="Williams P."/>
            <person name="Greenwood S.J."/>
            <person name="Moroz L.L."/>
            <person name="Walt D.R."/>
            <person name="Bodnar A.G."/>
        </authorList>
    </citation>
    <scope>NUCLEOTIDE SEQUENCE</scope>
    <source>
        <strain evidence="5">GMGI-L3</strain>
    </source>
</reference>
<dbReference type="SMART" id="SM00216">
    <property type="entry name" value="VWD"/>
    <property type="match status" value="1"/>
</dbReference>
<evidence type="ECO:0000259" key="4">
    <source>
        <dbReference type="PROSITE" id="PS51233"/>
    </source>
</evidence>
<feature type="region of interest" description="Disordered" evidence="3">
    <location>
        <begin position="316"/>
        <end position="356"/>
    </location>
</feature>
<protein>
    <submittedName>
        <fullName evidence="5">Mucin-5B-like 2</fullName>
    </submittedName>
</protein>
<dbReference type="InterPro" id="IPR050780">
    <property type="entry name" value="Mucin_vWF_Thrombospondin_sf"/>
</dbReference>
<dbReference type="InterPro" id="IPR001846">
    <property type="entry name" value="VWF_type-D"/>
</dbReference>
<evidence type="ECO:0000313" key="6">
    <source>
        <dbReference type="Proteomes" id="UP000747542"/>
    </source>
</evidence>
<dbReference type="EMBL" id="JAHLQT010021370">
    <property type="protein sequence ID" value="KAG7167623.1"/>
    <property type="molecule type" value="Genomic_DNA"/>
</dbReference>
<dbReference type="PANTHER" id="PTHR11339">
    <property type="entry name" value="EXTRACELLULAR MATRIX GLYCOPROTEIN RELATED"/>
    <property type="match status" value="1"/>
</dbReference>
<proteinExistence type="predicted"/>
<evidence type="ECO:0000256" key="1">
    <source>
        <dbReference type="ARBA" id="ARBA00023157"/>
    </source>
</evidence>
<gene>
    <name evidence="5" type="primary">MUC5B-L2</name>
    <name evidence="5" type="ORF">Hamer_G019012</name>
</gene>
<evidence type="ECO:0000256" key="3">
    <source>
        <dbReference type="SAM" id="MobiDB-lite"/>
    </source>
</evidence>
<name>A0A8J5K6L3_HOMAM</name>
<evidence type="ECO:0000313" key="5">
    <source>
        <dbReference type="EMBL" id="KAG7167623.1"/>
    </source>
</evidence>
<keyword evidence="1" id="KW-1015">Disulfide bond</keyword>
<feature type="non-terminal residue" evidence="5">
    <location>
        <position position="380"/>
    </location>
</feature>
<sequence>MTCSESKWKPSGEVESHCKQCEVFNDPHFWSFDRHRFDYHGECTYALTQEQFSQSPSFGVFAEFKKCYKVPSCVHKTIFKDNPKLVIKIGETGLNNPNIFNLLVNGETFTIPADNNAHRLKVKNLDHDVLVWRHGACVRILGSMGLVKCQNRIDVWAHKVLKGKIYGLCGTFDDNKNNDFTSRSKQQFPLQYLAPANFAESWKTQGGHCNAGKRKRSITEESEEVTNQCKKNPAEWNRLVAKCNQVVGGTASQGHKASTELSTSLIDACTFDLCMIKSGADNPEKEMSKWLGAVQEMTEERMEIEDLVEECNAAKGECDDSMETPVPPRFDPEAEPEPTTPEPTTPEPPVEPGRKAGFLTLEKNKPCFIFYCCADAIDFN</sequence>
<comment type="caution">
    <text evidence="5">The sequence shown here is derived from an EMBL/GenBank/DDBJ whole genome shotgun (WGS) entry which is preliminary data.</text>
</comment>
<keyword evidence="6" id="KW-1185">Reference proteome</keyword>
<evidence type="ECO:0000256" key="2">
    <source>
        <dbReference type="ARBA" id="ARBA00023180"/>
    </source>
</evidence>